<sequence length="301" mass="33673">MYFSLMKYGILFFTRKICTRFLLLPLYLPIVSFTSCQKTSAAVEIALFDSVPVVKPVLPMINEISGIADSKLNAGYLWGEQDSGNPPAISLIDHNGEVFKNVFIKGAVNRDWEDMALSGSDLYIADIGDNNQVYPDYTIYTFPEPAKSTDTVTDFQSIRFQYEDGSHDAEAFIVDPGSKDIYLFTKRDNNSRVFKLSYPYSFTTINVAKQVTTLPYGGVVSACLSADGRELLVKTYPAILHYAIATQQSIVQALGKAYTTIPYKMEPLGEAVTFAVDNKGYYTLSEKGFSNSVNLYYYKRK</sequence>
<name>A0A1M5AEF9_9BACT</name>
<dbReference type="SUPFAM" id="SSF63825">
    <property type="entry name" value="YWTD domain"/>
    <property type="match status" value="1"/>
</dbReference>
<evidence type="ECO:0000313" key="1">
    <source>
        <dbReference type="EMBL" id="SHF28557.1"/>
    </source>
</evidence>
<gene>
    <name evidence="1" type="ORF">SAMN02745131_02251</name>
</gene>
<reference evidence="1 2" key="1">
    <citation type="submission" date="2016-11" db="EMBL/GenBank/DDBJ databases">
        <authorList>
            <person name="Jaros S."/>
            <person name="Januszkiewicz K."/>
            <person name="Wedrychowicz H."/>
        </authorList>
    </citation>
    <scope>NUCLEOTIDE SEQUENCE [LARGE SCALE GENOMIC DNA]</scope>
    <source>
        <strain evidence="1 2">DSM 18119</strain>
    </source>
</reference>
<evidence type="ECO:0000313" key="2">
    <source>
        <dbReference type="Proteomes" id="UP000184048"/>
    </source>
</evidence>
<proteinExistence type="predicted"/>
<protein>
    <recommendedName>
        <fullName evidence="3">PE-PGRS family protein</fullName>
    </recommendedName>
</protein>
<accession>A0A1M5AEF9</accession>
<dbReference type="AlphaFoldDB" id="A0A1M5AEF9"/>
<dbReference type="Proteomes" id="UP000184048">
    <property type="component" value="Unassembled WGS sequence"/>
</dbReference>
<dbReference type="STRING" id="1121884.SAMN02745131_02251"/>
<organism evidence="1 2">
    <name type="scientific">Flavisolibacter ginsengisoli DSM 18119</name>
    <dbReference type="NCBI Taxonomy" id="1121884"/>
    <lineage>
        <taxon>Bacteria</taxon>
        <taxon>Pseudomonadati</taxon>
        <taxon>Bacteroidota</taxon>
        <taxon>Chitinophagia</taxon>
        <taxon>Chitinophagales</taxon>
        <taxon>Chitinophagaceae</taxon>
        <taxon>Flavisolibacter</taxon>
    </lineage>
</organism>
<evidence type="ECO:0008006" key="3">
    <source>
        <dbReference type="Google" id="ProtNLM"/>
    </source>
</evidence>
<dbReference type="EMBL" id="FQUU01000008">
    <property type="protein sequence ID" value="SHF28557.1"/>
    <property type="molecule type" value="Genomic_DNA"/>
</dbReference>
<keyword evidence="2" id="KW-1185">Reference proteome</keyword>